<dbReference type="GO" id="GO:0005975">
    <property type="term" value="P:carbohydrate metabolic process"/>
    <property type="evidence" value="ECO:0007669"/>
    <property type="project" value="InterPro"/>
</dbReference>
<dbReference type="EMBL" id="CABO01000050">
    <property type="protein sequence ID" value="CBI03193.1"/>
    <property type="molecule type" value="Genomic_DNA"/>
</dbReference>
<dbReference type="SUPFAM" id="SSF51445">
    <property type="entry name" value="(Trans)glycosidases"/>
    <property type="match status" value="2"/>
</dbReference>
<sequence length="709" mass="78484">MSESIHFGVATADHQCEAYDGNDDIRDLWERSRGLTERGKATDFWNRYREDIDLAKGLGCTIFRLSLSWARLEPAPGSWSEEAFAHYREVLEYLRTAGMQTVVTLHHNTWPLHVQAAGDGAGMLDDGFPDRVAGYAHEVARRLGDLIDYYVTLNEPNQLVYGFIKGFWMRAYPMPPGQPPSTIPEEQMDAVLRLIPNLLLAHARSRTAIRAIVPAAKVGANPLVLGLPRWLQKLVDRSATHAKSPEQIRKHASRIVQAGIVENGRVDCSIAQIAITHARMEQVLFSEPYFVTHAAALHAKTLDLPASLSNWEVTIGVLESSEASEGVGARFPDATVVYFADITSGVNALRAGTISLLYSDEALVAPYATEGRTITRLPGYARHYAVAVPPGHHALLDAVDRAVESLRARHPEIPHAHGRATLQQIGRRAPVIPPDPQREIGASVVQIRKRGRIRVGIHPGVPGLCESDGKGGYRGLEIDLARAIARDVLQSDDPAIEFIALRQNDRLTATRSWLQIFDKWRRTLAMFGTLIGTNWWNLAMLGKLPEFLCPRECIGALDFVGLDYYWGVPSIWPGELQRLGAAAECRYAQAPVWPGELERILRQAHEHFPDKPIVVIENGCVTSADGFSRAAYLAAHIGEVDRAVAAGVPVEAYLCWSITSNREWGLPFDDNSDFGLYHIDLDSDPELKRVPTDASARYAEIIASHRAPR</sequence>
<dbReference type="SMART" id="SM00062">
    <property type="entry name" value="PBPb"/>
    <property type="match status" value="1"/>
</dbReference>
<protein>
    <recommendedName>
        <fullName evidence="4">Solute-binding protein family 3/N-terminal domain-containing protein</fullName>
    </recommendedName>
</protein>
<comment type="similarity">
    <text evidence="1">Belongs to the glycosyl hydrolase 1 family.</text>
</comment>
<dbReference type="Gene3D" id="3.40.190.10">
    <property type="entry name" value="Periplasmic binding protein-like II"/>
    <property type="match status" value="3"/>
</dbReference>
<proteinExistence type="inferred from homology"/>
<dbReference type="AlphaFoldDB" id="E6Q7L8"/>
<dbReference type="InterPro" id="IPR001360">
    <property type="entry name" value="Glyco_hydro_1"/>
</dbReference>
<keyword evidence="2" id="KW-0378">Hydrolase</keyword>
<evidence type="ECO:0000259" key="4">
    <source>
        <dbReference type="SMART" id="SM00062"/>
    </source>
</evidence>
<dbReference type="GO" id="GO:0008422">
    <property type="term" value="F:beta-glucosidase activity"/>
    <property type="evidence" value="ECO:0007669"/>
    <property type="project" value="TreeGrafter"/>
</dbReference>
<evidence type="ECO:0000256" key="1">
    <source>
        <dbReference type="ARBA" id="ARBA00010838"/>
    </source>
</evidence>
<dbReference type="SUPFAM" id="SSF53850">
    <property type="entry name" value="Periplasmic binding protein-like II"/>
    <property type="match status" value="1"/>
</dbReference>
<dbReference type="Pfam" id="PF00232">
    <property type="entry name" value="Glyco_hydro_1"/>
    <property type="match status" value="2"/>
</dbReference>
<dbReference type="PANTHER" id="PTHR10353">
    <property type="entry name" value="GLYCOSYL HYDROLASE"/>
    <property type="match status" value="1"/>
</dbReference>
<evidence type="ECO:0000256" key="3">
    <source>
        <dbReference type="ARBA" id="ARBA00023295"/>
    </source>
</evidence>
<accession>E6Q7L8</accession>
<comment type="caution">
    <text evidence="5">The sequence shown here is derived from an EMBL/GenBank/DDBJ whole genome shotgun (WGS) entry which is preliminary data.</text>
</comment>
<name>E6Q7L8_9ZZZZ</name>
<dbReference type="Pfam" id="PF00497">
    <property type="entry name" value="SBP_bac_3"/>
    <property type="match status" value="1"/>
</dbReference>
<reference evidence="5" key="1">
    <citation type="submission" date="2009-10" db="EMBL/GenBank/DDBJ databases">
        <title>Diversity of trophic interactions inside an arsenic-rich microbial ecosystem.</title>
        <authorList>
            <person name="Bertin P.N."/>
            <person name="Heinrich-Salmeron A."/>
            <person name="Pelletier E."/>
            <person name="Goulhen-Chollet F."/>
            <person name="Arsene-Ploetze F."/>
            <person name="Gallien S."/>
            <person name="Calteau A."/>
            <person name="Vallenet D."/>
            <person name="Casiot C."/>
            <person name="Chane-Woon-Ming B."/>
            <person name="Giloteaux L."/>
            <person name="Barakat M."/>
            <person name="Bonnefoy V."/>
            <person name="Bruneel O."/>
            <person name="Chandler M."/>
            <person name="Cleiss J."/>
            <person name="Duran R."/>
            <person name="Elbaz-Poulichet F."/>
            <person name="Fonknechten N."/>
            <person name="Lauga B."/>
            <person name="Mornico D."/>
            <person name="Ortet P."/>
            <person name="Schaeffer C."/>
            <person name="Siguier P."/>
            <person name="Alexander Thil Smith A."/>
            <person name="Van Dorsselaer A."/>
            <person name="Weissenbach J."/>
            <person name="Medigue C."/>
            <person name="Le Paslier D."/>
        </authorList>
    </citation>
    <scope>NUCLEOTIDE SEQUENCE</scope>
</reference>
<gene>
    <name evidence="5" type="ORF">CARN4_0084</name>
</gene>
<dbReference type="Gene3D" id="3.20.20.80">
    <property type="entry name" value="Glycosidases"/>
    <property type="match status" value="2"/>
</dbReference>
<organism evidence="5">
    <name type="scientific">mine drainage metagenome</name>
    <dbReference type="NCBI Taxonomy" id="410659"/>
    <lineage>
        <taxon>unclassified sequences</taxon>
        <taxon>metagenomes</taxon>
        <taxon>ecological metagenomes</taxon>
    </lineage>
</organism>
<dbReference type="InterPro" id="IPR017853">
    <property type="entry name" value="GH"/>
</dbReference>
<keyword evidence="3" id="KW-0326">Glycosidase</keyword>
<dbReference type="InterPro" id="IPR001638">
    <property type="entry name" value="Solute-binding_3/MltF_N"/>
</dbReference>
<dbReference type="PRINTS" id="PR00131">
    <property type="entry name" value="GLHYDRLASE1"/>
</dbReference>
<evidence type="ECO:0000256" key="2">
    <source>
        <dbReference type="ARBA" id="ARBA00022801"/>
    </source>
</evidence>
<feature type="domain" description="Solute-binding protein family 3/N-terminal" evidence="4">
    <location>
        <begin position="215"/>
        <end position="416"/>
    </location>
</feature>
<dbReference type="PANTHER" id="PTHR10353:SF209">
    <property type="entry name" value="GALACTOLIPID GALACTOSYLTRANSFERASE SFR2, CHLOROPLASTIC"/>
    <property type="match status" value="1"/>
</dbReference>
<evidence type="ECO:0000313" key="5">
    <source>
        <dbReference type="EMBL" id="CBI03193.1"/>
    </source>
</evidence>